<evidence type="ECO:0000256" key="3">
    <source>
        <dbReference type="ARBA" id="ARBA00022475"/>
    </source>
</evidence>
<dbReference type="InterPro" id="IPR045621">
    <property type="entry name" value="BPD_transp_1_N"/>
</dbReference>
<dbReference type="Gene3D" id="1.10.3720.10">
    <property type="entry name" value="MetI-like"/>
    <property type="match status" value="1"/>
</dbReference>
<evidence type="ECO:0000256" key="5">
    <source>
        <dbReference type="ARBA" id="ARBA00022989"/>
    </source>
</evidence>
<feature type="transmembrane region" description="Helical" evidence="7">
    <location>
        <begin position="144"/>
        <end position="164"/>
    </location>
</feature>
<evidence type="ECO:0000256" key="7">
    <source>
        <dbReference type="RuleBase" id="RU363032"/>
    </source>
</evidence>
<dbReference type="RefSeq" id="WP_084283623.1">
    <property type="nucleotide sequence ID" value="NZ_FWXJ01000007.1"/>
</dbReference>
<evidence type="ECO:0000259" key="8">
    <source>
        <dbReference type="PROSITE" id="PS50928"/>
    </source>
</evidence>
<dbReference type="GO" id="GO:0005886">
    <property type="term" value="C:plasma membrane"/>
    <property type="evidence" value="ECO:0007669"/>
    <property type="project" value="UniProtKB-SubCell"/>
</dbReference>
<keyword evidence="4 7" id="KW-0812">Transmembrane</keyword>
<dbReference type="InterPro" id="IPR000515">
    <property type="entry name" value="MetI-like"/>
</dbReference>
<dbReference type="STRING" id="1938817.SAMN06296008_107111"/>
<proteinExistence type="inferred from homology"/>
<dbReference type="PANTHER" id="PTHR43163:SF6">
    <property type="entry name" value="DIPEPTIDE TRANSPORT SYSTEM PERMEASE PROTEIN DPPB-RELATED"/>
    <property type="match status" value="1"/>
</dbReference>
<name>A0A1W2A4B2_9BURK</name>
<evidence type="ECO:0000256" key="1">
    <source>
        <dbReference type="ARBA" id="ARBA00004651"/>
    </source>
</evidence>
<keyword evidence="2 7" id="KW-0813">Transport</keyword>
<keyword evidence="6 7" id="KW-0472">Membrane</keyword>
<keyword evidence="5 7" id="KW-1133">Transmembrane helix</keyword>
<dbReference type="Pfam" id="PF19300">
    <property type="entry name" value="BPD_transp_1_N"/>
    <property type="match status" value="1"/>
</dbReference>
<keyword evidence="10" id="KW-1185">Reference proteome</keyword>
<dbReference type="InterPro" id="IPR035906">
    <property type="entry name" value="MetI-like_sf"/>
</dbReference>
<dbReference type="GO" id="GO:0071916">
    <property type="term" value="F:dipeptide transmembrane transporter activity"/>
    <property type="evidence" value="ECO:0007669"/>
    <property type="project" value="TreeGrafter"/>
</dbReference>
<dbReference type="SUPFAM" id="SSF161098">
    <property type="entry name" value="MetI-like"/>
    <property type="match status" value="1"/>
</dbReference>
<dbReference type="CDD" id="cd06261">
    <property type="entry name" value="TM_PBP2"/>
    <property type="match status" value="1"/>
</dbReference>
<feature type="transmembrane region" description="Helical" evidence="7">
    <location>
        <begin position="240"/>
        <end position="263"/>
    </location>
</feature>
<feature type="transmembrane region" description="Helical" evidence="7">
    <location>
        <begin position="9"/>
        <end position="30"/>
    </location>
</feature>
<feature type="domain" description="ABC transmembrane type-1" evidence="8">
    <location>
        <begin position="95"/>
        <end position="302"/>
    </location>
</feature>
<gene>
    <name evidence="9" type="ORF">SAMN06296008_107111</name>
</gene>
<evidence type="ECO:0000313" key="10">
    <source>
        <dbReference type="Proteomes" id="UP000192708"/>
    </source>
</evidence>
<organism evidence="9 10">
    <name type="scientific">Polynucleobacter kasalickyi</name>
    <dbReference type="NCBI Taxonomy" id="1938817"/>
    <lineage>
        <taxon>Bacteria</taxon>
        <taxon>Pseudomonadati</taxon>
        <taxon>Pseudomonadota</taxon>
        <taxon>Betaproteobacteria</taxon>
        <taxon>Burkholderiales</taxon>
        <taxon>Burkholderiaceae</taxon>
        <taxon>Polynucleobacter</taxon>
    </lineage>
</organism>
<keyword evidence="3" id="KW-1003">Cell membrane</keyword>
<dbReference type="PANTHER" id="PTHR43163">
    <property type="entry name" value="DIPEPTIDE TRANSPORT SYSTEM PERMEASE PROTEIN DPPB-RELATED"/>
    <property type="match status" value="1"/>
</dbReference>
<evidence type="ECO:0000256" key="2">
    <source>
        <dbReference type="ARBA" id="ARBA00022448"/>
    </source>
</evidence>
<dbReference type="AlphaFoldDB" id="A0A1W2A4B2"/>
<dbReference type="EMBL" id="FWXJ01000007">
    <property type="protein sequence ID" value="SMC55500.1"/>
    <property type="molecule type" value="Genomic_DNA"/>
</dbReference>
<reference evidence="9 10" key="1">
    <citation type="submission" date="2017-04" db="EMBL/GenBank/DDBJ databases">
        <authorList>
            <person name="Afonso C.L."/>
            <person name="Miller P.J."/>
            <person name="Scott M.A."/>
            <person name="Spackman E."/>
            <person name="Goraichik I."/>
            <person name="Dimitrov K.M."/>
            <person name="Suarez D.L."/>
            <person name="Swayne D.E."/>
        </authorList>
    </citation>
    <scope>NUCLEOTIDE SEQUENCE [LARGE SCALE GENOMIC DNA]</scope>
    <source>
        <strain evidence="9 10">VK13</strain>
    </source>
</reference>
<sequence>MFLYLIKRILFAVPIVLGVSILTFALVFMAPGDPISAIAPADAPDEVVQALKVSYGLDRPVPVQYLMWLKKSLSGDLGVSIASGRPVRGEIATAFSHTLSIALIASFIGVSLGFLLGGVAGFYQNSWIDRVATLISLIGISVPHYWLGLVLTIVFSVWLGWLPAMGAGPDSGTFYWDFEHLKFMLLPAITMAVIPTGIITRSVKSIVADILSREFLVSLKARGLTDLAILKHVIRNALPMVLAVVGLQIGYLMGGSILIETVFSWPGTGFLLNIAIFQRDFPLLQGIVLILCMFFVALNLMIDILQSVLDPRIMRS</sequence>
<comment type="subcellular location">
    <subcellularLocation>
        <location evidence="1 7">Cell membrane</location>
        <topology evidence="1 7">Multi-pass membrane protein</topology>
    </subcellularLocation>
</comment>
<protein>
    <submittedName>
        <fullName evidence="9">Peptide/nickel transport system permease protein</fullName>
    </submittedName>
</protein>
<accession>A0A1W2A4B2</accession>
<dbReference type="Proteomes" id="UP000192708">
    <property type="component" value="Unassembled WGS sequence"/>
</dbReference>
<feature type="transmembrane region" description="Helical" evidence="7">
    <location>
        <begin position="184"/>
        <end position="203"/>
    </location>
</feature>
<feature type="transmembrane region" description="Helical" evidence="7">
    <location>
        <begin position="283"/>
        <end position="305"/>
    </location>
</feature>
<evidence type="ECO:0000256" key="6">
    <source>
        <dbReference type="ARBA" id="ARBA00023136"/>
    </source>
</evidence>
<dbReference type="OrthoDB" id="9803623at2"/>
<evidence type="ECO:0000313" key="9">
    <source>
        <dbReference type="EMBL" id="SMC55500.1"/>
    </source>
</evidence>
<feature type="transmembrane region" description="Helical" evidence="7">
    <location>
        <begin position="101"/>
        <end position="123"/>
    </location>
</feature>
<dbReference type="Pfam" id="PF00528">
    <property type="entry name" value="BPD_transp_1"/>
    <property type="match status" value="1"/>
</dbReference>
<dbReference type="PROSITE" id="PS50928">
    <property type="entry name" value="ABC_TM1"/>
    <property type="match status" value="1"/>
</dbReference>
<evidence type="ECO:0000256" key="4">
    <source>
        <dbReference type="ARBA" id="ARBA00022692"/>
    </source>
</evidence>
<comment type="similarity">
    <text evidence="7">Belongs to the binding-protein-dependent transport system permease family.</text>
</comment>